<proteinExistence type="predicted"/>
<gene>
    <name evidence="1" type="ORF">Tci_003329</name>
</gene>
<dbReference type="EMBL" id="BKCJ010000242">
    <property type="protein sequence ID" value="GEU31351.1"/>
    <property type="molecule type" value="Genomic_DNA"/>
</dbReference>
<comment type="caution">
    <text evidence="1">The sequence shown here is derived from an EMBL/GenBank/DDBJ whole genome shotgun (WGS) entry which is preliminary data.</text>
</comment>
<dbReference type="AlphaFoldDB" id="A0A6L2J3G1"/>
<name>A0A6L2J3G1_TANCI</name>
<organism evidence="1">
    <name type="scientific">Tanacetum cinerariifolium</name>
    <name type="common">Dalmatian daisy</name>
    <name type="synonym">Chrysanthemum cinerariifolium</name>
    <dbReference type="NCBI Taxonomy" id="118510"/>
    <lineage>
        <taxon>Eukaryota</taxon>
        <taxon>Viridiplantae</taxon>
        <taxon>Streptophyta</taxon>
        <taxon>Embryophyta</taxon>
        <taxon>Tracheophyta</taxon>
        <taxon>Spermatophyta</taxon>
        <taxon>Magnoliopsida</taxon>
        <taxon>eudicotyledons</taxon>
        <taxon>Gunneridae</taxon>
        <taxon>Pentapetalae</taxon>
        <taxon>asterids</taxon>
        <taxon>campanulids</taxon>
        <taxon>Asterales</taxon>
        <taxon>Asteraceae</taxon>
        <taxon>Asteroideae</taxon>
        <taxon>Anthemideae</taxon>
        <taxon>Anthemidinae</taxon>
        <taxon>Tanacetum</taxon>
    </lineage>
</organism>
<accession>A0A6L2J3G1</accession>
<evidence type="ECO:0000313" key="1">
    <source>
        <dbReference type="EMBL" id="GEU31351.1"/>
    </source>
</evidence>
<sequence length="160" mass="17932">MLRKGLDFPEESIEKSWRKESANESGSKFLHVLIVPSLGSSIHVFSLVSDRGNIIRRTTSVLVSLYLNMSHILRNSLMCLCRSVLILPSNWFRLTRFKWLPLIVNSFVVSGMFIAEPGVKATTRSAAHIIFKDIKEVAEIVDVKNWSVNTFGCAGGSFLC</sequence>
<protein>
    <submittedName>
        <fullName evidence="1">Uncharacterized protein</fullName>
    </submittedName>
</protein>
<reference evidence="1" key="1">
    <citation type="journal article" date="2019" name="Sci. Rep.">
        <title>Draft genome of Tanacetum cinerariifolium, the natural source of mosquito coil.</title>
        <authorList>
            <person name="Yamashiro T."/>
            <person name="Shiraishi A."/>
            <person name="Satake H."/>
            <person name="Nakayama K."/>
        </authorList>
    </citation>
    <scope>NUCLEOTIDE SEQUENCE</scope>
</reference>